<dbReference type="EMBL" id="JARK01001513">
    <property type="protein sequence ID" value="EYB93979.1"/>
    <property type="molecule type" value="Genomic_DNA"/>
</dbReference>
<dbReference type="InterPro" id="IPR035940">
    <property type="entry name" value="CAP_sf"/>
</dbReference>
<dbReference type="Proteomes" id="UP000024635">
    <property type="component" value="Unassembled WGS sequence"/>
</dbReference>
<evidence type="ECO:0000256" key="1">
    <source>
        <dbReference type="SAM" id="SignalP"/>
    </source>
</evidence>
<sequence length="142" mass="15687">MAKLYFIALAAASLLPILCEGKPDLLLLPQCPNGLLDQSTINNGILGVVNTRREMLARGMQTNGKQFDLLPAATNMTQLAWSCQLELEAIKALENVCNTANPSRPNSGGKASIYVECVHLRRHCNHRVNKKFVSFHASIRMR</sequence>
<comment type="caution">
    <text evidence="2">The sequence shown here is derived from an EMBL/GenBank/DDBJ whole genome shotgun (WGS) entry which is preliminary data.</text>
</comment>
<evidence type="ECO:0008006" key="4">
    <source>
        <dbReference type="Google" id="ProtNLM"/>
    </source>
</evidence>
<dbReference type="Gene3D" id="3.40.33.10">
    <property type="entry name" value="CAP"/>
    <property type="match status" value="1"/>
</dbReference>
<feature type="signal peptide" evidence="1">
    <location>
        <begin position="1"/>
        <end position="21"/>
    </location>
</feature>
<gene>
    <name evidence="2" type="primary">Acey_s0177.g615</name>
    <name evidence="2" type="synonym">ASP-s0177.g615</name>
    <name evidence="2" type="ORF">Y032_0177g615</name>
</gene>
<feature type="chain" id="PRO_5001490033" description="SCP domain-containing protein" evidence="1">
    <location>
        <begin position="22"/>
        <end position="142"/>
    </location>
</feature>
<keyword evidence="3" id="KW-1185">Reference proteome</keyword>
<accession>A0A016SUH1</accession>
<name>A0A016SUH1_9BILA</name>
<dbReference type="AlphaFoldDB" id="A0A016SUH1"/>
<evidence type="ECO:0000313" key="3">
    <source>
        <dbReference type="Proteomes" id="UP000024635"/>
    </source>
</evidence>
<evidence type="ECO:0000313" key="2">
    <source>
        <dbReference type="EMBL" id="EYB93979.1"/>
    </source>
</evidence>
<proteinExistence type="predicted"/>
<reference evidence="3" key="1">
    <citation type="journal article" date="2015" name="Nat. Genet.">
        <title>The genome and transcriptome of the zoonotic hookworm Ancylostoma ceylanicum identify infection-specific gene families.</title>
        <authorList>
            <person name="Schwarz E.M."/>
            <person name="Hu Y."/>
            <person name="Antoshechkin I."/>
            <person name="Miller M.M."/>
            <person name="Sternberg P.W."/>
            <person name="Aroian R.V."/>
        </authorList>
    </citation>
    <scope>NUCLEOTIDE SEQUENCE</scope>
    <source>
        <strain evidence="3">HY135</strain>
    </source>
</reference>
<keyword evidence="1" id="KW-0732">Signal</keyword>
<organism evidence="2 3">
    <name type="scientific">Ancylostoma ceylanicum</name>
    <dbReference type="NCBI Taxonomy" id="53326"/>
    <lineage>
        <taxon>Eukaryota</taxon>
        <taxon>Metazoa</taxon>
        <taxon>Ecdysozoa</taxon>
        <taxon>Nematoda</taxon>
        <taxon>Chromadorea</taxon>
        <taxon>Rhabditida</taxon>
        <taxon>Rhabditina</taxon>
        <taxon>Rhabditomorpha</taxon>
        <taxon>Strongyloidea</taxon>
        <taxon>Ancylostomatidae</taxon>
        <taxon>Ancylostomatinae</taxon>
        <taxon>Ancylostoma</taxon>
    </lineage>
</organism>
<protein>
    <recommendedName>
        <fullName evidence="4">SCP domain-containing protein</fullName>
    </recommendedName>
</protein>
<dbReference type="SUPFAM" id="SSF55797">
    <property type="entry name" value="PR-1-like"/>
    <property type="match status" value="1"/>
</dbReference>